<evidence type="ECO:0000313" key="4">
    <source>
        <dbReference type="Proteomes" id="UP001501822"/>
    </source>
</evidence>
<reference evidence="4" key="1">
    <citation type="journal article" date="2019" name="Int. J. Syst. Evol. Microbiol.">
        <title>The Global Catalogue of Microorganisms (GCM) 10K type strain sequencing project: providing services to taxonomists for standard genome sequencing and annotation.</title>
        <authorList>
            <consortium name="The Broad Institute Genomics Platform"/>
            <consortium name="The Broad Institute Genome Sequencing Center for Infectious Disease"/>
            <person name="Wu L."/>
            <person name="Ma J."/>
        </authorList>
    </citation>
    <scope>NUCLEOTIDE SEQUENCE [LARGE SCALE GENOMIC DNA]</scope>
    <source>
        <strain evidence="4">JCM 3146</strain>
    </source>
</reference>
<dbReference type="RefSeq" id="WP_252799858.1">
    <property type="nucleotide sequence ID" value="NZ_BAAABM010000007.1"/>
</dbReference>
<protein>
    <recommendedName>
        <fullName evidence="2">Bacterial transcriptional activator domain-containing protein</fullName>
    </recommendedName>
</protein>
<dbReference type="InterPro" id="IPR051677">
    <property type="entry name" value="AfsR-DnrI-RedD_regulator"/>
</dbReference>
<dbReference type="Gene3D" id="1.10.10.10">
    <property type="entry name" value="Winged helix-like DNA-binding domain superfamily/Winged helix DNA-binding domain"/>
    <property type="match status" value="1"/>
</dbReference>
<evidence type="ECO:0000256" key="1">
    <source>
        <dbReference type="SAM" id="MobiDB-lite"/>
    </source>
</evidence>
<comment type="caution">
    <text evidence="3">The sequence shown here is derived from an EMBL/GenBank/DDBJ whole genome shotgun (WGS) entry which is preliminary data.</text>
</comment>
<gene>
    <name evidence="3" type="ORF">GCM10010151_12860</name>
</gene>
<keyword evidence="4" id="KW-1185">Reference proteome</keyword>
<sequence>MTATTPPPGAEKFSVHLLGCFELRRDQVPLPVTPSAQRLLAYLATRTGMVARPATAATLWPDFPDRRATANLRSALWRLRQEHAGGPVHCTPYGIELRPDVLVDVELIRARSAELPAAGDDACGLDPSVLSQDVLPDWPDEWLLPTREWFRQVRLHALDALCARHRRCGRYDAALDAGMRAVACEPLPGERPPRRRPGSPGRGQPRRGAAAVRGLPAAAARRARPAAVAALPRPDRAASRPAPRRRHVRVTPG</sequence>
<dbReference type="PANTHER" id="PTHR35807">
    <property type="entry name" value="TRANSCRIPTIONAL REGULATOR REDD-RELATED"/>
    <property type="match status" value="1"/>
</dbReference>
<accession>A0ABP3FS05</accession>
<feature type="compositionally biased region" description="Basic residues" evidence="1">
    <location>
        <begin position="242"/>
        <end position="253"/>
    </location>
</feature>
<organism evidence="3 4">
    <name type="scientific">Actinoallomurus spadix</name>
    <dbReference type="NCBI Taxonomy" id="79912"/>
    <lineage>
        <taxon>Bacteria</taxon>
        <taxon>Bacillati</taxon>
        <taxon>Actinomycetota</taxon>
        <taxon>Actinomycetes</taxon>
        <taxon>Streptosporangiales</taxon>
        <taxon>Thermomonosporaceae</taxon>
        <taxon>Actinoallomurus</taxon>
    </lineage>
</organism>
<dbReference type="InterPro" id="IPR036388">
    <property type="entry name" value="WH-like_DNA-bd_sf"/>
</dbReference>
<feature type="region of interest" description="Disordered" evidence="1">
    <location>
        <begin position="185"/>
        <end position="253"/>
    </location>
</feature>
<dbReference type="EMBL" id="BAAABM010000007">
    <property type="protein sequence ID" value="GAA0324434.1"/>
    <property type="molecule type" value="Genomic_DNA"/>
</dbReference>
<evidence type="ECO:0000313" key="3">
    <source>
        <dbReference type="EMBL" id="GAA0324434.1"/>
    </source>
</evidence>
<feature type="compositionally biased region" description="Low complexity" evidence="1">
    <location>
        <begin position="198"/>
        <end position="232"/>
    </location>
</feature>
<feature type="domain" description="Bacterial transcriptional activator" evidence="2">
    <location>
        <begin position="134"/>
        <end position="187"/>
    </location>
</feature>
<evidence type="ECO:0000259" key="2">
    <source>
        <dbReference type="Pfam" id="PF03704"/>
    </source>
</evidence>
<dbReference type="InterPro" id="IPR005158">
    <property type="entry name" value="BTAD"/>
</dbReference>
<name>A0ABP3FS05_9ACTN</name>
<dbReference type="Proteomes" id="UP001501822">
    <property type="component" value="Unassembled WGS sequence"/>
</dbReference>
<dbReference type="Pfam" id="PF03704">
    <property type="entry name" value="BTAD"/>
    <property type="match status" value="1"/>
</dbReference>
<proteinExistence type="predicted"/>